<dbReference type="InterPro" id="IPR046350">
    <property type="entry name" value="Cystatin_sf"/>
</dbReference>
<name>A0A401SPZ2_CHIPU</name>
<dbReference type="GO" id="GO:0005576">
    <property type="term" value="C:extracellular region"/>
    <property type="evidence" value="ECO:0007669"/>
    <property type="project" value="TreeGrafter"/>
</dbReference>
<keyword evidence="2" id="KW-1015">Disulfide bond</keyword>
<dbReference type="Proteomes" id="UP000287033">
    <property type="component" value="Unassembled WGS sequence"/>
</dbReference>
<sequence length="357" mass="41042">MNWLVMLVTCIQFHNLPVVAYRQVVTFSAIPCDAVGAVKAADLAVHFINNVRRKGFKYKLNRLKNAQEKQEQYEISYYLEFDVFETQCPVSSSKPLKRCGIRPLHSMKSFGECKIIIRISKGLQNVKDFQCSEHPVQKPCRRCWYTMSLNNRMVDRSVQVAIQKYNSESNDTNYFSLFNITKVLTKSVPSQRILVEFIIQETNCFKDDFAVVLTACIPKPLKYAHLGFCTASFDLESPDDGVVEVNCDIYATKGVTVRGLSGQVAPHEDTYPDGEQIFKSKLKRSTSNSKRRKTKRPRKKDSSSSESSESAESAEEQQMRRHRGPFRRPTIRYHIFPHLPPHPYTCPGQPRYVLRTH</sequence>
<evidence type="ECO:0000259" key="6">
    <source>
        <dbReference type="SMART" id="SM00043"/>
    </source>
</evidence>
<dbReference type="PANTHER" id="PTHR13814">
    <property type="entry name" value="FETUIN"/>
    <property type="match status" value="1"/>
</dbReference>
<protein>
    <recommendedName>
        <fullName evidence="6">Cystatin domain-containing protein</fullName>
    </recommendedName>
</protein>
<dbReference type="STRING" id="137246.A0A401SPZ2"/>
<comment type="caution">
    <text evidence="7">The sequence shown here is derived from an EMBL/GenBank/DDBJ whole genome shotgun (WGS) entry which is preliminary data.</text>
</comment>
<dbReference type="OMA" id="NCQFAHR"/>
<organism evidence="7 8">
    <name type="scientific">Chiloscyllium punctatum</name>
    <name type="common">Brownbanded bambooshark</name>
    <name type="synonym">Hemiscyllium punctatum</name>
    <dbReference type="NCBI Taxonomy" id="137246"/>
    <lineage>
        <taxon>Eukaryota</taxon>
        <taxon>Metazoa</taxon>
        <taxon>Chordata</taxon>
        <taxon>Craniata</taxon>
        <taxon>Vertebrata</taxon>
        <taxon>Chondrichthyes</taxon>
        <taxon>Elasmobranchii</taxon>
        <taxon>Galeomorphii</taxon>
        <taxon>Galeoidea</taxon>
        <taxon>Orectolobiformes</taxon>
        <taxon>Hemiscylliidae</taxon>
        <taxon>Chiloscyllium</taxon>
    </lineage>
</organism>
<dbReference type="PANTHER" id="PTHR13814:SF16">
    <property type="entry name" value="CYSTATIN"/>
    <property type="match status" value="1"/>
</dbReference>
<evidence type="ECO:0000256" key="1">
    <source>
        <dbReference type="ARBA" id="ARBA00022729"/>
    </source>
</evidence>
<dbReference type="Pfam" id="PF00031">
    <property type="entry name" value="Cystatin"/>
    <property type="match status" value="1"/>
</dbReference>
<feature type="domain" description="Cystatin" evidence="6">
    <location>
        <begin position="139"/>
        <end position="248"/>
    </location>
</feature>
<keyword evidence="8" id="KW-1185">Reference proteome</keyword>
<gene>
    <name evidence="7" type="ORF">chiPu_0010897</name>
</gene>
<dbReference type="SUPFAM" id="SSF54403">
    <property type="entry name" value="Cystatin/monellin"/>
    <property type="match status" value="2"/>
</dbReference>
<dbReference type="OrthoDB" id="9941887at2759"/>
<dbReference type="EMBL" id="BEZZ01000435">
    <property type="protein sequence ID" value="GCC32436.1"/>
    <property type="molecule type" value="Genomic_DNA"/>
</dbReference>
<proteinExistence type="predicted"/>
<keyword evidence="1 5" id="KW-0732">Signal</keyword>
<feature type="compositionally biased region" description="Basic residues" evidence="4">
    <location>
        <begin position="320"/>
        <end position="331"/>
    </location>
</feature>
<dbReference type="InterPro" id="IPR050735">
    <property type="entry name" value="Kininogen_Fetuin_HRG"/>
</dbReference>
<keyword evidence="3" id="KW-0325">Glycoprotein</keyword>
<dbReference type="InterPro" id="IPR000010">
    <property type="entry name" value="Cystatin_dom"/>
</dbReference>
<dbReference type="AlphaFoldDB" id="A0A401SPZ2"/>
<feature type="domain" description="Cystatin" evidence="6">
    <location>
        <begin position="22"/>
        <end position="132"/>
    </location>
</feature>
<dbReference type="GO" id="GO:0004869">
    <property type="term" value="F:cysteine-type endopeptidase inhibitor activity"/>
    <property type="evidence" value="ECO:0007669"/>
    <property type="project" value="InterPro"/>
</dbReference>
<accession>A0A401SPZ2</accession>
<feature type="compositionally biased region" description="Basic residues" evidence="4">
    <location>
        <begin position="280"/>
        <end position="299"/>
    </location>
</feature>
<evidence type="ECO:0000256" key="4">
    <source>
        <dbReference type="SAM" id="MobiDB-lite"/>
    </source>
</evidence>
<evidence type="ECO:0000313" key="7">
    <source>
        <dbReference type="EMBL" id="GCC32436.1"/>
    </source>
</evidence>
<evidence type="ECO:0000256" key="2">
    <source>
        <dbReference type="ARBA" id="ARBA00023157"/>
    </source>
</evidence>
<dbReference type="SMART" id="SM00043">
    <property type="entry name" value="CY"/>
    <property type="match status" value="2"/>
</dbReference>
<evidence type="ECO:0000313" key="8">
    <source>
        <dbReference type="Proteomes" id="UP000287033"/>
    </source>
</evidence>
<dbReference type="Gene3D" id="3.10.450.10">
    <property type="match status" value="2"/>
</dbReference>
<evidence type="ECO:0000256" key="5">
    <source>
        <dbReference type="SAM" id="SignalP"/>
    </source>
</evidence>
<feature type="chain" id="PRO_5019566041" description="Cystatin domain-containing protein" evidence="5">
    <location>
        <begin position="21"/>
        <end position="357"/>
    </location>
</feature>
<evidence type="ECO:0000256" key="3">
    <source>
        <dbReference type="ARBA" id="ARBA00023180"/>
    </source>
</evidence>
<feature type="region of interest" description="Disordered" evidence="4">
    <location>
        <begin position="279"/>
        <end position="357"/>
    </location>
</feature>
<dbReference type="CDD" id="cd00042">
    <property type="entry name" value="CY"/>
    <property type="match status" value="2"/>
</dbReference>
<feature type="signal peptide" evidence="5">
    <location>
        <begin position="1"/>
        <end position="20"/>
    </location>
</feature>
<reference evidence="7 8" key="1">
    <citation type="journal article" date="2018" name="Nat. Ecol. Evol.">
        <title>Shark genomes provide insights into elasmobranch evolution and the origin of vertebrates.</title>
        <authorList>
            <person name="Hara Y"/>
            <person name="Yamaguchi K"/>
            <person name="Onimaru K"/>
            <person name="Kadota M"/>
            <person name="Koyanagi M"/>
            <person name="Keeley SD"/>
            <person name="Tatsumi K"/>
            <person name="Tanaka K"/>
            <person name="Motone F"/>
            <person name="Kageyama Y"/>
            <person name="Nozu R"/>
            <person name="Adachi N"/>
            <person name="Nishimura O"/>
            <person name="Nakagawa R"/>
            <person name="Tanegashima C"/>
            <person name="Kiyatake I"/>
            <person name="Matsumoto R"/>
            <person name="Murakumo K"/>
            <person name="Nishida K"/>
            <person name="Terakita A"/>
            <person name="Kuratani S"/>
            <person name="Sato K"/>
            <person name="Hyodo S Kuraku.S."/>
        </authorList>
    </citation>
    <scope>NUCLEOTIDE SEQUENCE [LARGE SCALE GENOMIC DNA]</scope>
</reference>